<dbReference type="GeneID" id="71027418"/>
<dbReference type="PATRIC" id="fig|273057.12.peg.834"/>
<dbReference type="RefSeq" id="WP_010923113.1">
    <property type="nucleotide sequence ID" value="NC_002754.1"/>
</dbReference>
<dbReference type="CAZy" id="GT4">
    <property type="family name" value="Glycosyltransferase Family 4"/>
</dbReference>
<dbReference type="PaxDb" id="273057-SSO0822"/>
<accession>Q7LXF5</accession>
<dbReference type="EnsemblBacteria" id="AAK41118">
    <property type="protein sequence ID" value="AAK41118"/>
    <property type="gene ID" value="SSO0822"/>
</dbReference>
<keyword evidence="1" id="KW-0808">Transferase</keyword>
<name>Q7LXF5_SACS2</name>
<sequence>MFFARLIPLKGVLELPFIVKEVITMSGYKELKIVVMGKFPDDNLKAIFFEIVKRLQLEDNIIYKGYLTSREELFNMVSEARCMIYPTHEDSFSLAILESITVGTPVVAYDIPGPKSVYSGLSAVKFVEEYNIKLMATEVTKILTMNDDEYNSLIFNDKMDKFIEKHTDWDLVVERYYRDLMSLF</sequence>
<dbReference type="HOGENOM" id="CLU_1465184_0_0_2"/>
<gene>
    <name evidence="3" type="ordered locus">SSO0822</name>
</gene>
<dbReference type="STRING" id="273057.SSO0822"/>
<dbReference type="InterPro" id="IPR001296">
    <property type="entry name" value="Glyco_trans_1"/>
</dbReference>
<dbReference type="GO" id="GO:0016757">
    <property type="term" value="F:glycosyltransferase activity"/>
    <property type="evidence" value="ECO:0007669"/>
    <property type="project" value="InterPro"/>
</dbReference>
<dbReference type="PIR" id="G90232">
    <property type="entry name" value="G90232"/>
</dbReference>
<evidence type="ECO:0000313" key="4">
    <source>
        <dbReference type="Proteomes" id="UP000001974"/>
    </source>
</evidence>
<dbReference type="PhylomeDB" id="Q7LXF5"/>
<dbReference type="PANTHER" id="PTHR46401:SF2">
    <property type="entry name" value="GLYCOSYLTRANSFERASE WBBK-RELATED"/>
    <property type="match status" value="1"/>
</dbReference>
<dbReference type="Pfam" id="PF00534">
    <property type="entry name" value="Glycos_transf_1"/>
    <property type="match status" value="1"/>
</dbReference>
<dbReference type="EMBL" id="AE006641">
    <property type="protein sequence ID" value="AAK41118.1"/>
    <property type="molecule type" value="Genomic_DNA"/>
</dbReference>
<organism evidence="3 4">
    <name type="scientific">Saccharolobus solfataricus (strain ATCC 35092 / DSM 1617 / JCM 11322 / P2)</name>
    <name type="common">Sulfolobus solfataricus</name>
    <dbReference type="NCBI Taxonomy" id="273057"/>
    <lineage>
        <taxon>Archaea</taxon>
        <taxon>Thermoproteota</taxon>
        <taxon>Thermoprotei</taxon>
        <taxon>Sulfolobales</taxon>
        <taxon>Sulfolobaceae</taxon>
        <taxon>Saccharolobus</taxon>
    </lineage>
</organism>
<dbReference type="AlphaFoldDB" id="Q7LXF5"/>
<evidence type="ECO:0000256" key="1">
    <source>
        <dbReference type="ARBA" id="ARBA00022679"/>
    </source>
</evidence>
<dbReference type="DNASU" id="1455085"/>
<reference evidence="4" key="1">
    <citation type="journal article" date="2001" name="Proc. Natl. Acad. Sci. U.S.A.">
        <title>The complete genome of the crenarchaeon Sulfolobus solfataricus P2.</title>
        <authorList>
            <person name="She Q."/>
            <person name="Singh R.K."/>
            <person name="Confalonieri F."/>
            <person name="Zivanovic Y."/>
            <person name="Allard G."/>
            <person name="Awayez M.J."/>
            <person name="Chan-Weiher C.C.-Y."/>
            <person name="Clausen I.G."/>
            <person name="Curtis B.A."/>
            <person name="De Moors A."/>
            <person name="Erauso G."/>
            <person name="Fletcher C."/>
            <person name="Gordon P.M.K."/>
            <person name="Heikamp-de Jong I."/>
            <person name="Jeffries A.C."/>
            <person name="Kozera C.J."/>
            <person name="Medina N."/>
            <person name="Peng X."/>
            <person name="Thi-Ngoc H.P."/>
            <person name="Redder P."/>
            <person name="Schenk M.E."/>
            <person name="Theriault C."/>
            <person name="Tolstrup N."/>
            <person name="Charlebois R.L."/>
            <person name="Doolittle W.F."/>
            <person name="Duguet M."/>
            <person name="Gaasterland T."/>
            <person name="Garrett R.A."/>
            <person name="Ragan M.A."/>
            <person name="Sensen C.W."/>
            <person name="Van der Oost J."/>
        </authorList>
    </citation>
    <scope>NUCLEOTIDE SEQUENCE [LARGE SCALE GENOMIC DNA]</scope>
    <source>
        <strain evidence="4">ATCC 35092 / DSM 1617 / JCM 11322 / P2</strain>
    </source>
</reference>
<protein>
    <recommendedName>
        <fullName evidence="2">Glycosyl transferase family 1 domain-containing protein</fullName>
    </recommendedName>
</protein>
<dbReference type="PANTHER" id="PTHR46401">
    <property type="entry name" value="GLYCOSYLTRANSFERASE WBBK-RELATED"/>
    <property type="match status" value="1"/>
</dbReference>
<dbReference type="eggNOG" id="arCOG01417">
    <property type="taxonomic scope" value="Archaea"/>
</dbReference>
<dbReference type="SUPFAM" id="SSF53756">
    <property type="entry name" value="UDP-Glycosyltransferase/glycogen phosphorylase"/>
    <property type="match status" value="1"/>
</dbReference>
<dbReference type="KEGG" id="sso:SSO0822"/>
<evidence type="ECO:0000259" key="2">
    <source>
        <dbReference type="Pfam" id="PF00534"/>
    </source>
</evidence>
<dbReference type="SMR" id="Q7LXF5"/>
<proteinExistence type="predicted"/>
<dbReference type="Gene3D" id="3.40.50.2000">
    <property type="entry name" value="Glycogen Phosphorylase B"/>
    <property type="match status" value="1"/>
</dbReference>
<feature type="domain" description="Glycosyl transferase family 1" evidence="2">
    <location>
        <begin position="27"/>
        <end position="151"/>
    </location>
</feature>
<dbReference type="InParanoid" id="Q7LXF5"/>
<keyword evidence="4" id="KW-1185">Reference proteome</keyword>
<dbReference type="Proteomes" id="UP000001974">
    <property type="component" value="Chromosome"/>
</dbReference>
<evidence type="ECO:0000313" key="3">
    <source>
        <dbReference type="EMBL" id="AAK41118.1"/>
    </source>
</evidence>